<accession>A0A2K9VHM5</accession>
<organism evidence="1 2">
    <name type="scientific">Pseudomonas phage Bjorn</name>
    <dbReference type="NCBI Taxonomy" id="2079288"/>
    <lineage>
        <taxon>Viruses</taxon>
        <taxon>Duplodnaviria</taxon>
        <taxon>Heunggongvirae</taxon>
        <taxon>Uroviricota</taxon>
        <taxon>Caudoviricetes</taxon>
        <taxon>Bjornvirus</taxon>
        <taxon>Bjornvirus bjorn</taxon>
    </lineage>
</organism>
<evidence type="ECO:0000313" key="1">
    <source>
        <dbReference type="EMBL" id="AUV61807.1"/>
    </source>
</evidence>
<keyword evidence="2" id="KW-1185">Reference proteome</keyword>
<reference evidence="1 2" key="1">
    <citation type="submission" date="2018-01" db="EMBL/GenBank/DDBJ databases">
        <title>Pseudomonas phages infecting Pseudomonas sp. isolated from Prunus avium.</title>
        <authorList>
            <person name="Colberg O."/>
            <person name="Byth Carstens A."/>
        </authorList>
    </citation>
    <scope>NUCLEOTIDE SEQUENCE [LARGE SCALE GENOMIC DNA]</scope>
</reference>
<evidence type="ECO:0000313" key="2">
    <source>
        <dbReference type="Proteomes" id="UP000240564"/>
    </source>
</evidence>
<dbReference type="Proteomes" id="UP000240564">
    <property type="component" value="Segment"/>
</dbReference>
<dbReference type="EMBL" id="MG775259">
    <property type="protein sequence ID" value="AUV61807.1"/>
    <property type="molecule type" value="Genomic_DNA"/>
</dbReference>
<protein>
    <submittedName>
        <fullName evidence="1">Uncharacterized protein</fullName>
    </submittedName>
</protein>
<gene>
    <name evidence="1" type="ORF">PsPhBjorn_gp09</name>
</gene>
<name>A0A2K9VHM5_9CAUD</name>
<proteinExistence type="predicted"/>
<sequence length="99" mass="11042">MSERHDDLHTVFVALCESLVINETGRRQAESQEDTLTANKWKLRLDAIEVLIQNLIDRGVDVPDWVILNELKPIVPLHLVVQGASLMVEAANSLADDKG</sequence>